<reference evidence="2 3" key="1">
    <citation type="submission" date="2021-11" db="EMBL/GenBank/DDBJ databases">
        <title>Comparative genomics of bee honey and flower isolates.</title>
        <authorList>
            <person name="Bechtner J.D."/>
            <person name="Gallus M.K."/>
            <person name="Ehrmann M."/>
        </authorList>
    </citation>
    <scope>NUCLEOTIDE SEQUENCE [LARGE SCALE GENOMIC DNA]</scope>
    <source>
        <strain evidence="2 3">7</strain>
    </source>
</reference>
<dbReference type="SMART" id="SM00943">
    <property type="entry name" value="Prim-Pol"/>
    <property type="match status" value="1"/>
</dbReference>
<accession>A0ABT0HZ71</accession>
<gene>
    <name evidence="2" type="ORF">LNP10_06965</name>
</gene>
<proteinExistence type="predicted"/>
<dbReference type="Proteomes" id="UP001522816">
    <property type="component" value="Unassembled WGS sequence"/>
</dbReference>
<sequence length="258" mass="28984">MLDELLRLVEKGIYLYPVKAENKQPLTAHGFKDATTDAEQIRKWFGSGAAVGVAINLEKSGLVCIDVDNNHGGDNTNGTHELSELTKMHPDLHPNHCEYIEATQNSGIHMFYKRPQQDIKKKKLGSSIEVLVDSVVIAPTSNYKAIKGDIWDVTNYLPKWIYNSSETSFNIPKGTKIFYGQKTRLAKGLELLIYPEAVGNRHNALISFIGALFYAGTDIEVIKYLVYEAADKMNFPEIEVDNMMSWAMTRAAQQIQKD</sequence>
<dbReference type="InterPro" id="IPR015330">
    <property type="entry name" value="DNA_primase/pol_bifunc_N"/>
</dbReference>
<organism evidence="2 3">
    <name type="scientific">Apilactobacillus nanyangensis</name>
    <dbReference type="NCBI Taxonomy" id="2799579"/>
    <lineage>
        <taxon>Bacteria</taxon>
        <taxon>Bacillati</taxon>
        <taxon>Bacillota</taxon>
        <taxon>Bacilli</taxon>
        <taxon>Lactobacillales</taxon>
        <taxon>Lactobacillaceae</taxon>
        <taxon>Apilactobacillus</taxon>
    </lineage>
</organism>
<evidence type="ECO:0000259" key="1">
    <source>
        <dbReference type="SMART" id="SM00943"/>
    </source>
</evidence>
<dbReference type="EMBL" id="JAJIAR010000026">
    <property type="protein sequence ID" value="MCK8612228.1"/>
    <property type="molecule type" value="Genomic_DNA"/>
</dbReference>
<dbReference type="Pfam" id="PF09250">
    <property type="entry name" value="Prim-Pol"/>
    <property type="match status" value="1"/>
</dbReference>
<protein>
    <submittedName>
        <fullName evidence="2">Bifunctional DNA primase/polymerase</fullName>
    </submittedName>
</protein>
<feature type="domain" description="DNA primase/polymerase bifunctional N-terminal" evidence="1">
    <location>
        <begin position="5"/>
        <end position="161"/>
    </location>
</feature>
<name>A0ABT0HZ71_9LACO</name>
<dbReference type="CDD" id="cd04859">
    <property type="entry name" value="Prim_Pol"/>
    <property type="match status" value="1"/>
</dbReference>
<dbReference type="InterPro" id="IPR014820">
    <property type="entry name" value="PriCT_1"/>
</dbReference>
<evidence type="ECO:0000313" key="2">
    <source>
        <dbReference type="EMBL" id="MCK8612228.1"/>
    </source>
</evidence>
<dbReference type="SUPFAM" id="SSF56747">
    <property type="entry name" value="Prim-pol domain"/>
    <property type="match status" value="1"/>
</dbReference>
<keyword evidence="3" id="KW-1185">Reference proteome</keyword>
<dbReference type="Pfam" id="PF08708">
    <property type="entry name" value="PriCT_1"/>
    <property type="match status" value="1"/>
</dbReference>
<comment type="caution">
    <text evidence="2">The sequence shown here is derived from an EMBL/GenBank/DDBJ whole genome shotgun (WGS) entry which is preliminary data.</text>
</comment>
<dbReference type="RefSeq" id="WP_248596930.1">
    <property type="nucleotide sequence ID" value="NZ_JAJIAR010000026.1"/>
</dbReference>
<evidence type="ECO:0000313" key="3">
    <source>
        <dbReference type="Proteomes" id="UP001522816"/>
    </source>
</evidence>